<name>A0A6S6SKM0_9BACT</name>
<feature type="domain" description="Spermatogenesis-associated protein 20-like TRX" evidence="1">
    <location>
        <begin position="18"/>
        <end position="169"/>
    </location>
</feature>
<dbReference type="GO" id="GO:0005975">
    <property type="term" value="P:carbohydrate metabolic process"/>
    <property type="evidence" value="ECO:0007669"/>
    <property type="project" value="InterPro"/>
</dbReference>
<keyword evidence="2" id="KW-0808">Transferase</keyword>
<reference evidence="2" key="1">
    <citation type="submission" date="2020-01" db="EMBL/GenBank/DDBJ databases">
        <authorList>
            <person name="Meier V. D."/>
            <person name="Meier V D."/>
        </authorList>
    </citation>
    <scope>NUCLEOTIDE SEQUENCE</scope>
    <source>
        <strain evidence="2">HLG_WM_MAG_03</strain>
    </source>
</reference>
<organism evidence="2">
    <name type="scientific">uncultured Sulfurovum sp</name>
    <dbReference type="NCBI Taxonomy" id="269237"/>
    <lineage>
        <taxon>Bacteria</taxon>
        <taxon>Pseudomonadati</taxon>
        <taxon>Campylobacterota</taxon>
        <taxon>Epsilonproteobacteria</taxon>
        <taxon>Campylobacterales</taxon>
        <taxon>Sulfurovaceae</taxon>
        <taxon>Sulfurovum</taxon>
        <taxon>environmental samples</taxon>
    </lineage>
</organism>
<dbReference type="CDD" id="cd02955">
    <property type="entry name" value="SSP411"/>
    <property type="match status" value="1"/>
</dbReference>
<dbReference type="EMBL" id="CACVAR010000184">
    <property type="protein sequence ID" value="CAA6809018.1"/>
    <property type="molecule type" value="Genomic_DNA"/>
</dbReference>
<dbReference type="GO" id="GO:0004798">
    <property type="term" value="F:dTMP kinase activity"/>
    <property type="evidence" value="ECO:0007669"/>
    <property type="project" value="UniProtKB-EC"/>
</dbReference>
<dbReference type="InterPro" id="IPR036249">
    <property type="entry name" value="Thioredoxin-like_sf"/>
</dbReference>
<dbReference type="PANTHER" id="PTHR42899:SF1">
    <property type="entry name" value="SPERMATOGENESIS-ASSOCIATED PROTEIN 20"/>
    <property type="match status" value="1"/>
</dbReference>
<dbReference type="PANTHER" id="PTHR42899">
    <property type="entry name" value="SPERMATOGENESIS-ASSOCIATED PROTEIN 20"/>
    <property type="match status" value="1"/>
</dbReference>
<keyword evidence="2" id="KW-0418">Kinase</keyword>
<dbReference type="EC" id="2.7.4.9" evidence="2"/>
<dbReference type="InterPro" id="IPR024705">
    <property type="entry name" value="Ssp411"/>
</dbReference>
<dbReference type="SUPFAM" id="SSF52833">
    <property type="entry name" value="Thioredoxin-like"/>
    <property type="match status" value="1"/>
</dbReference>
<dbReference type="InterPro" id="IPR004879">
    <property type="entry name" value="Ssp411-like_TRX"/>
</dbReference>
<evidence type="ECO:0000313" key="2">
    <source>
        <dbReference type="EMBL" id="CAA6809018.1"/>
    </source>
</evidence>
<dbReference type="Gene3D" id="3.40.30.10">
    <property type="entry name" value="Glutaredoxin"/>
    <property type="match status" value="1"/>
</dbReference>
<dbReference type="AlphaFoldDB" id="A0A6S6SKM0"/>
<dbReference type="SUPFAM" id="SSF48208">
    <property type="entry name" value="Six-hairpin glycosidases"/>
    <property type="match status" value="1"/>
</dbReference>
<accession>A0A6S6SKM0</accession>
<proteinExistence type="predicted"/>
<evidence type="ECO:0000259" key="1">
    <source>
        <dbReference type="Pfam" id="PF03190"/>
    </source>
</evidence>
<gene>
    <name evidence="2" type="ORF">HELGO_WM39290</name>
</gene>
<dbReference type="Pfam" id="PF03190">
    <property type="entry name" value="Thioredox_DsbH"/>
    <property type="match status" value="1"/>
</dbReference>
<protein>
    <submittedName>
        <fullName evidence="2">Thymidylate kinase (EC)</fullName>
        <ecNumber evidence="2">2.7.4.9</ecNumber>
    </submittedName>
</protein>
<dbReference type="PIRSF" id="PIRSF006402">
    <property type="entry name" value="UCP006402_thioredoxin"/>
    <property type="match status" value="1"/>
</dbReference>
<sequence length="657" mass="75765">MLKKLIILGLLLMNTQANELKNEESPYLLQHANNPVNWLPWGDEALAKAKQENKIIFLSIGYSTCHWCHVMGHESFENEEVAAILNRDFINIKVDREEYPNIDKHYQDVYKVMNQRAGGWPLTVIMTPDAKVFYTATYLPPKAKSKYRGLDEILPDMYDLYHNRKELATTMTYNIGRLTKNKSALAENTSIPIDENLSMLFLSQLTEKYDARYKGIGVEPKFPHATSFDTLLDISRLTLNFDAKTMADDALTAMAKGGINDQIEGGFYRYSTDEEWRTPHFEKMLYTNAELLETYDNAYKMSGNELFKETMNKTIKNIYARFEKENLFYSASDADSNGVEGKYFTYTYRETLKVLEQKGISNAEAQLALNYFNITEEGNFEDKTSNPFLSDEIEPKNLAKIKEILLELRKERDYPFVDYKIQTSWNALFIKGLLKAGEKEKALKSLDALVSKLYLKDELYHQRILGTEPKVKGYLEDYAFLIAALIEAYQATFEEKHLDLAKKLNAQSIQKFYKEKQWHLSDDNFKAIADLDDMPYRSAMAVSIENILLLAHLSDDYDAYDLAQNMLTLHARKINLESSETPYATKVALMLQNGVVIIKANKENLLTHQKEIDELYYPYVLRKAVKENDFSACTMQKCFSTDAKIDKILGDIEGKRF</sequence>
<dbReference type="InterPro" id="IPR008928">
    <property type="entry name" value="6-hairpin_glycosidase_sf"/>
</dbReference>